<protein>
    <submittedName>
        <fullName evidence="1">Uncharacterized protein</fullName>
    </submittedName>
</protein>
<evidence type="ECO:0000313" key="1">
    <source>
        <dbReference type="EMBL" id="KKK69889.1"/>
    </source>
</evidence>
<proteinExistence type="predicted"/>
<name>A0A0F8ZU03_9ZZZZ</name>
<gene>
    <name evidence="1" type="ORF">LCGC14_2929510</name>
</gene>
<dbReference type="EMBL" id="LAZR01058438">
    <property type="protein sequence ID" value="KKK69889.1"/>
    <property type="molecule type" value="Genomic_DNA"/>
</dbReference>
<accession>A0A0F8ZU03</accession>
<reference evidence="1" key="1">
    <citation type="journal article" date="2015" name="Nature">
        <title>Complex archaea that bridge the gap between prokaryotes and eukaryotes.</title>
        <authorList>
            <person name="Spang A."/>
            <person name="Saw J.H."/>
            <person name="Jorgensen S.L."/>
            <person name="Zaremba-Niedzwiedzka K."/>
            <person name="Martijn J."/>
            <person name="Lind A.E."/>
            <person name="van Eijk R."/>
            <person name="Schleper C."/>
            <person name="Guy L."/>
            <person name="Ettema T.J."/>
        </authorList>
    </citation>
    <scope>NUCLEOTIDE SEQUENCE</scope>
</reference>
<dbReference type="AlphaFoldDB" id="A0A0F8ZU03"/>
<comment type="caution">
    <text evidence="1">The sequence shown here is derived from an EMBL/GenBank/DDBJ whole genome shotgun (WGS) entry which is preliminary data.</text>
</comment>
<organism evidence="1">
    <name type="scientific">marine sediment metagenome</name>
    <dbReference type="NCBI Taxonomy" id="412755"/>
    <lineage>
        <taxon>unclassified sequences</taxon>
        <taxon>metagenomes</taxon>
        <taxon>ecological metagenomes</taxon>
    </lineage>
</organism>
<sequence>MNVSVIIVNEKLSYVISTVPVISGTIQLDKRYHACRLTNHINTAGIHIGR</sequence>